<dbReference type="EMBL" id="LR796919">
    <property type="protein sequence ID" value="CAB4174049.1"/>
    <property type="molecule type" value="Genomic_DNA"/>
</dbReference>
<evidence type="ECO:0000313" key="1">
    <source>
        <dbReference type="EMBL" id="CAB4174049.1"/>
    </source>
</evidence>
<proteinExistence type="predicted"/>
<name>A0A6J5RE60_9CAUD</name>
<dbReference type="EMBL" id="LR797071">
    <property type="protein sequence ID" value="CAB4184467.1"/>
    <property type="molecule type" value="Genomic_DNA"/>
</dbReference>
<evidence type="ECO:0000313" key="3">
    <source>
        <dbReference type="EMBL" id="CAB4192667.1"/>
    </source>
</evidence>
<gene>
    <name evidence="2" type="ORF">UFOVP1131_7</name>
    <name evidence="3" type="ORF">UFOVP1245_55</name>
    <name evidence="4" type="ORF">UFOVP1582_122</name>
    <name evidence="1" type="ORF">UFOVP966_21</name>
</gene>
<dbReference type="EMBL" id="LR798428">
    <property type="protein sequence ID" value="CAB5231601.1"/>
    <property type="molecule type" value="Genomic_DNA"/>
</dbReference>
<accession>A0A6J5RE60</accession>
<dbReference type="EMBL" id="LR797185">
    <property type="protein sequence ID" value="CAB4192667.1"/>
    <property type="molecule type" value="Genomic_DNA"/>
</dbReference>
<organism evidence="3">
    <name type="scientific">uncultured Caudovirales phage</name>
    <dbReference type="NCBI Taxonomy" id="2100421"/>
    <lineage>
        <taxon>Viruses</taxon>
        <taxon>Duplodnaviria</taxon>
        <taxon>Heunggongvirae</taxon>
        <taxon>Uroviricota</taxon>
        <taxon>Caudoviricetes</taxon>
        <taxon>Peduoviridae</taxon>
        <taxon>Maltschvirus</taxon>
        <taxon>Maltschvirus maltsch</taxon>
    </lineage>
</organism>
<sequence>MGYDIYSLLPNREAAAEHAKKYRSMWIEPDGSYAEKAPDTLYFRLNIWGMPMLREFHEAIGFDEVNECLYDNSGNVIKSYQCRGLSEMIAKMTDDEIIHEMSVIIEGNAYASDADKADPSEEAKSWLGLIREWQDFLAACAELKGCEVL</sequence>
<protein>
    <submittedName>
        <fullName evidence="3">Uncharacterized protein</fullName>
    </submittedName>
</protein>
<evidence type="ECO:0000313" key="2">
    <source>
        <dbReference type="EMBL" id="CAB4184467.1"/>
    </source>
</evidence>
<evidence type="ECO:0000313" key="4">
    <source>
        <dbReference type="EMBL" id="CAB5231601.1"/>
    </source>
</evidence>
<reference evidence="3" key="1">
    <citation type="submission" date="2020-05" db="EMBL/GenBank/DDBJ databases">
        <authorList>
            <person name="Chiriac C."/>
            <person name="Salcher M."/>
            <person name="Ghai R."/>
            <person name="Kavagutti S V."/>
        </authorList>
    </citation>
    <scope>NUCLEOTIDE SEQUENCE</scope>
</reference>